<dbReference type="AlphaFoldDB" id="A0A8K0CJW1"/>
<sequence length="251" mass="28694">MENTTTKSIDSIIIQAKTGDGMEKKIEYRNDEDNDIKIQKITSADNLLSNDLKSIELAKKVKRNPDNEENQKIISDNSTSTQNMTREEIVSSEKIGRYNNSNYNLTKNMNQTIELENETSTSSHDIGSSTSTSSHDIVSSTSTSSPLFNQQNEQSTKFTQIPPKELIVDRNVSPPRHINTEKHELPIKYLPSQKDDDEPPVTFAPEIKNDRYLLLDKEELWGMLREAVSDEINKKKQDKVTEYDNQHMQNT</sequence>
<comment type="caution">
    <text evidence="2">The sequence shown here is derived from an EMBL/GenBank/DDBJ whole genome shotgun (WGS) entry which is preliminary data.</text>
</comment>
<evidence type="ECO:0000256" key="1">
    <source>
        <dbReference type="SAM" id="MobiDB-lite"/>
    </source>
</evidence>
<reference evidence="2" key="1">
    <citation type="submission" date="2019-08" db="EMBL/GenBank/DDBJ databases">
        <title>The genome of the North American firefly Photinus pyralis.</title>
        <authorList>
            <consortium name="Photinus pyralis genome working group"/>
            <person name="Fallon T.R."/>
            <person name="Sander Lower S.E."/>
            <person name="Weng J.-K."/>
        </authorList>
    </citation>
    <scope>NUCLEOTIDE SEQUENCE</scope>
    <source>
        <strain evidence="2">TRF0915ILg1</strain>
        <tissue evidence="2">Whole body</tissue>
    </source>
</reference>
<organism evidence="2 3">
    <name type="scientific">Ignelater luminosus</name>
    <name type="common">Cucubano</name>
    <name type="synonym">Pyrophorus luminosus</name>
    <dbReference type="NCBI Taxonomy" id="2038154"/>
    <lineage>
        <taxon>Eukaryota</taxon>
        <taxon>Metazoa</taxon>
        <taxon>Ecdysozoa</taxon>
        <taxon>Arthropoda</taxon>
        <taxon>Hexapoda</taxon>
        <taxon>Insecta</taxon>
        <taxon>Pterygota</taxon>
        <taxon>Neoptera</taxon>
        <taxon>Endopterygota</taxon>
        <taxon>Coleoptera</taxon>
        <taxon>Polyphaga</taxon>
        <taxon>Elateriformia</taxon>
        <taxon>Elateroidea</taxon>
        <taxon>Elateridae</taxon>
        <taxon>Agrypninae</taxon>
        <taxon>Pyrophorini</taxon>
        <taxon>Ignelater</taxon>
    </lineage>
</organism>
<feature type="compositionally biased region" description="Low complexity" evidence="1">
    <location>
        <begin position="119"/>
        <end position="145"/>
    </location>
</feature>
<keyword evidence="3" id="KW-1185">Reference proteome</keyword>
<evidence type="ECO:0000313" key="3">
    <source>
        <dbReference type="Proteomes" id="UP000801492"/>
    </source>
</evidence>
<evidence type="ECO:0000313" key="2">
    <source>
        <dbReference type="EMBL" id="KAF2885262.1"/>
    </source>
</evidence>
<dbReference type="EMBL" id="VTPC01089974">
    <property type="protein sequence ID" value="KAF2885262.1"/>
    <property type="molecule type" value="Genomic_DNA"/>
</dbReference>
<protein>
    <submittedName>
        <fullName evidence="2">Uncharacterized protein</fullName>
    </submittedName>
</protein>
<feature type="compositionally biased region" description="Polar residues" evidence="1">
    <location>
        <begin position="146"/>
        <end position="158"/>
    </location>
</feature>
<dbReference type="Proteomes" id="UP000801492">
    <property type="component" value="Unassembled WGS sequence"/>
</dbReference>
<name>A0A8K0CJW1_IGNLU</name>
<proteinExistence type="predicted"/>
<feature type="region of interest" description="Disordered" evidence="1">
    <location>
        <begin position="116"/>
        <end position="158"/>
    </location>
</feature>
<gene>
    <name evidence="2" type="ORF">ILUMI_20928</name>
</gene>
<accession>A0A8K0CJW1</accession>